<sequence>MINYLSRRLNPTAIINFMPPEIFMFGEENILASIKDNPPDYAVLVHSDTSEYGYKFFGIDYGVAIMERIRQHYVDTYQLGATPFRSNRFGMSIMRHNKKTD</sequence>
<dbReference type="Proteomes" id="UP001366166">
    <property type="component" value="Chromosome"/>
</dbReference>
<dbReference type="AlphaFoldDB" id="A0AAU9EKA4"/>
<evidence type="ECO:0000313" key="2">
    <source>
        <dbReference type="Proteomes" id="UP001366166"/>
    </source>
</evidence>
<proteinExistence type="predicted"/>
<dbReference type="EMBL" id="AP028679">
    <property type="protein sequence ID" value="BEQ13659.1"/>
    <property type="molecule type" value="Genomic_DNA"/>
</dbReference>
<keyword evidence="2" id="KW-1185">Reference proteome</keyword>
<accession>A0AAU9EKA4</accession>
<reference evidence="2" key="1">
    <citation type="journal article" date="2023" name="Arch. Microbiol.">
        <title>Desulfoferula mesophilus gen. nov. sp. nov., a mesophilic sulfate-reducing bacterium isolated from a brackish lake sediment.</title>
        <authorList>
            <person name="Watanabe T."/>
            <person name="Yabe T."/>
            <person name="Tsuji J.M."/>
            <person name="Fukui M."/>
        </authorList>
    </citation>
    <scope>NUCLEOTIDE SEQUENCE [LARGE SCALE GENOMIC DNA]</scope>
    <source>
        <strain evidence="2">12FAK</strain>
    </source>
</reference>
<gene>
    <name evidence="1" type="ORF">FAK_07250</name>
</gene>
<dbReference type="KEGG" id="dmp:FAK_07250"/>
<evidence type="ECO:0000313" key="1">
    <source>
        <dbReference type="EMBL" id="BEQ13659.1"/>
    </source>
</evidence>
<protein>
    <submittedName>
        <fullName evidence="1">Uncharacterized protein</fullName>
    </submittedName>
</protein>
<name>A0AAU9EKA4_9BACT</name>
<organism evidence="1 2">
    <name type="scientific">Desulfoferula mesophila</name>
    <dbReference type="NCBI Taxonomy" id="3058419"/>
    <lineage>
        <taxon>Bacteria</taxon>
        <taxon>Pseudomonadati</taxon>
        <taxon>Thermodesulfobacteriota</taxon>
        <taxon>Desulfarculia</taxon>
        <taxon>Desulfarculales</taxon>
        <taxon>Desulfarculaceae</taxon>
        <taxon>Desulfoferula</taxon>
    </lineage>
</organism>